<dbReference type="Proteomes" id="UP000193411">
    <property type="component" value="Unassembled WGS sequence"/>
</dbReference>
<feature type="coiled-coil region" evidence="4">
    <location>
        <begin position="273"/>
        <end position="399"/>
    </location>
</feature>
<dbReference type="GO" id="GO:0005794">
    <property type="term" value="C:Golgi apparatus"/>
    <property type="evidence" value="ECO:0007669"/>
    <property type="project" value="UniProtKB-SubCell"/>
</dbReference>
<feature type="compositionally biased region" description="Low complexity" evidence="5">
    <location>
        <begin position="78"/>
        <end position="93"/>
    </location>
</feature>
<feature type="coiled-coil region" evidence="4">
    <location>
        <begin position="112"/>
        <end position="139"/>
    </location>
</feature>
<sequence>MADAHISASDGPSSPTPSPSLPPPVITATTNGKGPAALYPASPTSAYHQHHSLPSPGFPSACALPPLPLSPTHPPTSPTQVQQQPSALSLSLPVSPSSAAPLPAIPASPSSTAALQSQIAQLQAQIQQQTLAFEEFKQASAQRAAQQLEDRMIKVVALLIRFVSNPSEQVPVKTPHFIRNAIDSLRAVRDGAVAGVVIERDRLAQENTQLHQDREQLSSEISHLRDQLDLATDQLAQLPTLKSTLSKSTSDLASATSDLTQLRSHLAATESRLTTATGDLHQATKRIKDLESQLATARTLCDAARDSQARAQDECAHWQREAERMAEEAAMVQVALEDAQAAARADADMRNGQWQRRVDAMREVSEAAHRELEKKRERVVELEEIVADKAKMVRELQAEVHSLTHHIQHKLNDIASEKDVDRALVANLVIQFVTQPPVRRWEILTPLAAMLNFTPEQRVAVGLDKPGQHPQLASAGASVEAPPDPLAANRRASLVSATSPVTADPRSPASPSAAGSQKFEQSLSEKFISFLLREATVTDVGAASASGDKGRQ</sequence>
<evidence type="ECO:0000256" key="4">
    <source>
        <dbReference type="SAM" id="Coils"/>
    </source>
</evidence>
<feature type="compositionally biased region" description="Pro residues" evidence="5">
    <location>
        <begin position="65"/>
        <end position="77"/>
    </location>
</feature>
<dbReference type="PANTHER" id="PTHR18921">
    <property type="entry name" value="MYOSIN HEAVY CHAIN - RELATED"/>
    <property type="match status" value="1"/>
</dbReference>
<dbReference type="Pfam" id="PF10375">
    <property type="entry name" value="GRAB"/>
    <property type="match status" value="1"/>
</dbReference>
<organism evidence="7 8">
    <name type="scientific">Catenaria anguillulae PL171</name>
    <dbReference type="NCBI Taxonomy" id="765915"/>
    <lineage>
        <taxon>Eukaryota</taxon>
        <taxon>Fungi</taxon>
        <taxon>Fungi incertae sedis</taxon>
        <taxon>Blastocladiomycota</taxon>
        <taxon>Blastocladiomycetes</taxon>
        <taxon>Blastocladiales</taxon>
        <taxon>Catenariaceae</taxon>
        <taxon>Catenaria</taxon>
    </lineage>
</organism>
<gene>
    <name evidence="7" type="ORF">BCR44DRAFT_63693</name>
</gene>
<dbReference type="OrthoDB" id="5583673at2759"/>
<dbReference type="GO" id="GO:0006888">
    <property type="term" value="P:endoplasmic reticulum to Golgi vesicle-mediated transport"/>
    <property type="evidence" value="ECO:0007669"/>
    <property type="project" value="TreeGrafter"/>
</dbReference>
<feature type="region of interest" description="Disordered" evidence="5">
    <location>
        <begin position="1"/>
        <end position="93"/>
    </location>
</feature>
<keyword evidence="3 4" id="KW-0175">Coiled coil</keyword>
<accession>A0A1Y2I2J9</accession>
<dbReference type="PANTHER" id="PTHR18921:SF2">
    <property type="entry name" value="THYROID RECEPTOR-INTERACTING PROTEIN 11"/>
    <property type="match status" value="1"/>
</dbReference>
<dbReference type="SUPFAM" id="SSF57997">
    <property type="entry name" value="Tropomyosin"/>
    <property type="match status" value="1"/>
</dbReference>
<feature type="compositionally biased region" description="Low complexity" evidence="5">
    <location>
        <begin position="505"/>
        <end position="514"/>
    </location>
</feature>
<feature type="coiled-coil region" evidence="4">
    <location>
        <begin position="200"/>
        <end position="234"/>
    </location>
</feature>
<dbReference type="Gene3D" id="1.10.287.510">
    <property type="entry name" value="Helix hairpin bin"/>
    <property type="match status" value="1"/>
</dbReference>
<evidence type="ECO:0000313" key="8">
    <source>
        <dbReference type="Proteomes" id="UP000193411"/>
    </source>
</evidence>
<evidence type="ECO:0000256" key="2">
    <source>
        <dbReference type="ARBA" id="ARBA00023034"/>
    </source>
</evidence>
<evidence type="ECO:0000259" key="6">
    <source>
        <dbReference type="PROSITE" id="PS50913"/>
    </source>
</evidence>
<evidence type="ECO:0000256" key="3">
    <source>
        <dbReference type="ARBA" id="ARBA00023054"/>
    </source>
</evidence>
<dbReference type="EMBL" id="MCFL01000002">
    <property type="protein sequence ID" value="ORZ41086.1"/>
    <property type="molecule type" value="Genomic_DNA"/>
</dbReference>
<dbReference type="InterPro" id="IPR019459">
    <property type="entry name" value="GRAB"/>
</dbReference>
<dbReference type="CDD" id="cd14686">
    <property type="entry name" value="bZIP"/>
    <property type="match status" value="1"/>
</dbReference>
<evidence type="ECO:0000256" key="5">
    <source>
        <dbReference type="SAM" id="MobiDB-lite"/>
    </source>
</evidence>
<dbReference type="PROSITE" id="PS50913">
    <property type="entry name" value="GRIP"/>
    <property type="match status" value="1"/>
</dbReference>
<dbReference type="GO" id="GO:0007030">
    <property type="term" value="P:Golgi organization"/>
    <property type="evidence" value="ECO:0007669"/>
    <property type="project" value="TreeGrafter"/>
</dbReference>
<proteinExistence type="predicted"/>
<reference evidence="7 8" key="1">
    <citation type="submission" date="2016-07" db="EMBL/GenBank/DDBJ databases">
        <title>Pervasive Adenine N6-methylation of Active Genes in Fungi.</title>
        <authorList>
            <consortium name="DOE Joint Genome Institute"/>
            <person name="Mondo S.J."/>
            <person name="Dannebaum R.O."/>
            <person name="Kuo R.C."/>
            <person name="Labutti K."/>
            <person name="Haridas S."/>
            <person name="Kuo A."/>
            <person name="Salamov A."/>
            <person name="Ahrendt S.R."/>
            <person name="Lipzen A."/>
            <person name="Sullivan W."/>
            <person name="Andreopoulos W.B."/>
            <person name="Clum A."/>
            <person name="Lindquist E."/>
            <person name="Daum C."/>
            <person name="Ramamoorthy G.K."/>
            <person name="Gryganskyi A."/>
            <person name="Culley D."/>
            <person name="Magnuson J.K."/>
            <person name="James T.Y."/>
            <person name="O'Malley M.A."/>
            <person name="Stajich J.E."/>
            <person name="Spatafora J.W."/>
            <person name="Visel A."/>
            <person name="Grigoriev I.V."/>
        </authorList>
    </citation>
    <scope>NUCLEOTIDE SEQUENCE [LARGE SCALE GENOMIC DNA]</scope>
    <source>
        <strain evidence="7 8">PL171</strain>
    </source>
</reference>
<dbReference type="InterPro" id="IPR000237">
    <property type="entry name" value="GRIP_dom"/>
</dbReference>
<feature type="region of interest" description="Disordered" evidence="5">
    <location>
        <begin position="464"/>
        <end position="518"/>
    </location>
</feature>
<keyword evidence="2" id="KW-0333">Golgi apparatus</keyword>
<comment type="caution">
    <text evidence="7">The sequence shown here is derived from an EMBL/GenBank/DDBJ whole genome shotgun (WGS) entry which is preliminary data.</text>
</comment>
<dbReference type="GO" id="GO:0031267">
    <property type="term" value="F:small GTPase binding"/>
    <property type="evidence" value="ECO:0007669"/>
    <property type="project" value="TreeGrafter"/>
</dbReference>
<evidence type="ECO:0000256" key="1">
    <source>
        <dbReference type="ARBA" id="ARBA00004555"/>
    </source>
</evidence>
<keyword evidence="8" id="KW-1185">Reference proteome</keyword>
<protein>
    <recommendedName>
        <fullName evidence="6">GRIP domain-containing protein</fullName>
    </recommendedName>
</protein>
<dbReference type="AlphaFoldDB" id="A0A1Y2I2J9"/>
<comment type="subcellular location">
    <subcellularLocation>
        <location evidence="1">Golgi apparatus</location>
    </subcellularLocation>
</comment>
<feature type="compositionally biased region" description="Pro residues" evidence="5">
    <location>
        <begin position="14"/>
        <end position="25"/>
    </location>
</feature>
<dbReference type="STRING" id="765915.A0A1Y2I2J9"/>
<feature type="domain" description="GRIP" evidence="6">
    <location>
        <begin position="415"/>
        <end position="464"/>
    </location>
</feature>
<name>A0A1Y2I2J9_9FUNG</name>
<evidence type="ECO:0000313" key="7">
    <source>
        <dbReference type="EMBL" id="ORZ41086.1"/>
    </source>
</evidence>